<gene>
    <name evidence="2" type="ORF">Aco03nite_086810</name>
</gene>
<reference evidence="2 3" key="1">
    <citation type="submission" date="2021-01" db="EMBL/GenBank/DDBJ databases">
        <title>Whole genome shotgun sequence of Actinoplanes couchii NBRC 106145.</title>
        <authorList>
            <person name="Komaki H."/>
            <person name="Tamura T."/>
        </authorList>
    </citation>
    <scope>NUCLEOTIDE SEQUENCE [LARGE SCALE GENOMIC DNA]</scope>
    <source>
        <strain evidence="2 3">NBRC 106145</strain>
    </source>
</reference>
<organism evidence="2 3">
    <name type="scientific">Actinoplanes couchii</name>
    <dbReference type="NCBI Taxonomy" id="403638"/>
    <lineage>
        <taxon>Bacteria</taxon>
        <taxon>Bacillati</taxon>
        <taxon>Actinomycetota</taxon>
        <taxon>Actinomycetes</taxon>
        <taxon>Micromonosporales</taxon>
        <taxon>Micromonosporaceae</taxon>
        <taxon>Actinoplanes</taxon>
    </lineage>
</organism>
<comment type="caution">
    <text evidence="2">The sequence shown here is derived from an EMBL/GenBank/DDBJ whole genome shotgun (WGS) entry which is preliminary data.</text>
</comment>
<proteinExistence type="predicted"/>
<dbReference type="Proteomes" id="UP000612282">
    <property type="component" value="Unassembled WGS sequence"/>
</dbReference>
<evidence type="ECO:0000259" key="1">
    <source>
        <dbReference type="Pfam" id="PF13460"/>
    </source>
</evidence>
<evidence type="ECO:0000313" key="3">
    <source>
        <dbReference type="Proteomes" id="UP000612282"/>
    </source>
</evidence>
<keyword evidence="3" id="KW-1185">Reference proteome</keyword>
<accession>A0ABQ3XPC6</accession>
<sequence>MRILVLGATGNVGRALVEAALAGGHAVRAVSRSGQGLPVGADVRLGDLDDSSTLTSALDGVDAVFTLAGHAGMARTLADAKDRGVERVVLLSSSSAPSGNRNNAVARYHIESEDTVRASGLGWTMLQPNAFMSNALRWRPQIIAGDMIREPFGDVALSVVDPADIAAVALLSLITRDHQGRSYRLSGPEALTAADRAEILGRELGRKLSVTVLPDEEARDGLAPEYADAFHEFYRDGLIDETTVHPTVTHLLGRPPAAFADWVRTNRHLFTR</sequence>
<dbReference type="InterPro" id="IPR016040">
    <property type="entry name" value="NAD(P)-bd_dom"/>
</dbReference>
<dbReference type="InterPro" id="IPR036291">
    <property type="entry name" value="NAD(P)-bd_dom_sf"/>
</dbReference>
<dbReference type="Gene3D" id="3.40.50.720">
    <property type="entry name" value="NAD(P)-binding Rossmann-like Domain"/>
    <property type="match status" value="1"/>
</dbReference>
<dbReference type="InterPro" id="IPR051604">
    <property type="entry name" value="Ergot_Alk_Oxidoreductase"/>
</dbReference>
<name>A0ABQ3XPC6_9ACTN</name>
<dbReference type="Pfam" id="PF13460">
    <property type="entry name" value="NAD_binding_10"/>
    <property type="match status" value="1"/>
</dbReference>
<dbReference type="EMBL" id="BOMG01000105">
    <property type="protein sequence ID" value="GID60277.1"/>
    <property type="molecule type" value="Genomic_DNA"/>
</dbReference>
<dbReference type="PANTHER" id="PTHR43162:SF1">
    <property type="entry name" value="PRESTALK A DIFFERENTIATION PROTEIN A"/>
    <property type="match status" value="1"/>
</dbReference>
<dbReference type="PANTHER" id="PTHR43162">
    <property type="match status" value="1"/>
</dbReference>
<dbReference type="SUPFAM" id="SSF51735">
    <property type="entry name" value="NAD(P)-binding Rossmann-fold domains"/>
    <property type="match status" value="1"/>
</dbReference>
<protein>
    <submittedName>
        <fullName evidence="2">Nucleotide-diphosphate-sugar epimerase</fullName>
    </submittedName>
</protein>
<dbReference type="RefSeq" id="WP_203807140.1">
    <property type="nucleotide sequence ID" value="NZ_BAAAQE010000105.1"/>
</dbReference>
<feature type="domain" description="NAD(P)-binding" evidence="1">
    <location>
        <begin position="7"/>
        <end position="169"/>
    </location>
</feature>
<evidence type="ECO:0000313" key="2">
    <source>
        <dbReference type="EMBL" id="GID60277.1"/>
    </source>
</evidence>